<comment type="caution">
    <text evidence="3">The sequence shown here is derived from an EMBL/GenBank/DDBJ whole genome shotgun (WGS) entry which is preliminary data.</text>
</comment>
<keyword evidence="1" id="KW-0472">Membrane</keyword>
<reference evidence="3 4" key="1">
    <citation type="journal article" date="2022" name="Syst. Appl. Microbiol.">
        <title>Natronocalculus amylovorans gen. nov., sp. nov., and Natranaeroarchaeum aerophilus sp. nov., dominant culturable amylolytic natronoarchaea from hypersaline soda lakes in southwestern Siberia.</title>
        <authorList>
            <person name="Sorokin D.Y."/>
            <person name="Elcheninov A.G."/>
            <person name="Khizhniak T.V."/>
            <person name="Koenen M."/>
            <person name="Bale N.J."/>
            <person name="Damste J.S.S."/>
            <person name="Kublanov I.V."/>
        </authorList>
    </citation>
    <scope>NUCLEOTIDE SEQUENCE [LARGE SCALE GENOMIC DNA]</scope>
    <source>
        <strain evidence="3 4">AArc-St1-1</strain>
    </source>
</reference>
<dbReference type="RefSeq" id="WP_250597145.1">
    <property type="nucleotide sequence ID" value="NZ_JAKRVY010000006.1"/>
</dbReference>
<dbReference type="InterPro" id="IPR058284">
    <property type="entry name" value="DUF7978"/>
</dbReference>
<feature type="transmembrane region" description="Helical" evidence="1">
    <location>
        <begin position="12"/>
        <end position="35"/>
    </location>
</feature>
<accession>A0AAE3K5T1</accession>
<evidence type="ECO:0000313" key="3">
    <source>
        <dbReference type="EMBL" id="MCL9814241.1"/>
    </source>
</evidence>
<dbReference type="Proteomes" id="UP001202674">
    <property type="component" value="Unassembled WGS sequence"/>
</dbReference>
<dbReference type="EMBL" id="JAKRVY010000006">
    <property type="protein sequence ID" value="MCL9814241.1"/>
    <property type="molecule type" value="Genomic_DNA"/>
</dbReference>
<keyword evidence="4" id="KW-1185">Reference proteome</keyword>
<keyword evidence="1" id="KW-0812">Transmembrane</keyword>
<dbReference type="AlphaFoldDB" id="A0AAE3K5T1"/>
<dbReference type="Pfam" id="PF25933">
    <property type="entry name" value="DUF7978"/>
    <property type="match status" value="1"/>
</dbReference>
<organism evidence="3 4">
    <name type="scientific">Natranaeroarchaeum aerophilus</name>
    <dbReference type="NCBI Taxonomy" id="2917711"/>
    <lineage>
        <taxon>Archaea</taxon>
        <taxon>Methanobacteriati</taxon>
        <taxon>Methanobacteriota</taxon>
        <taxon>Stenosarchaea group</taxon>
        <taxon>Halobacteria</taxon>
        <taxon>Halobacteriales</taxon>
        <taxon>Natronoarchaeaceae</taxon>
        <taxon>Natranaeroarchaeum</taxon>
    </lineage>
</organism>
<feature type="domain" description="DUF7978" evidence="2">
    <location>
        <begin position="4"/>
        <end position="183"/>
    </location>
</feature>
<name>A0AAE3K5T1_9EURY</name>
<feature type="transmembrane region" description="Helical" evidence="1">
    <location>
        <begin position="159"/>
        <end position="182"/>
    </location>
</feature>
<evidence type="ECO:0000259" key="2">
    <source>
        <dbReference type="Pfam" id="PF25933"/>
    </source>
</evidence>
<feature type="transmembrane region" description="Helical" evidence="1">
    <location>
        <begin position="95"/>
        <end position="113"/>
    </location>
</feature>
<gene>
    <name evidence="3" type="ORF">AArcSt11_11310</name>
</gene>
<sequence>MSQSDSRLQNVPLVQGSVAGLLTWVLGYLFTYLIAGSELRDSELNQFLDFIGEDPATYEMVGWVFYNAHFVDTTFQNVPFFGSEAFIGGEDGFTMLLYVIPPLLLIGGGLAVARYSAAQNANDGAIAGLSIIPGYLLLSVAGIFLFEVTLGDASAAPDLVAGIFLAGLVFPALFGAIGGVIAGETAE</sequence>
<evidence type="ECO:0000256" key="1">
    <source>
        <dbReference type="SAM" id="Phobius"/>
    </source>
</evidence>
<protein>
    <recommendedName>
        <fullName evidence="2">DUF7978 domain-containing protein</fullName>
    </recommendedName>
</protein>
<feature type="transmembrane region" description="Helical" evidence="1">
    <location>
        <begin position="125"/>
        <end position="147"/>
    </location>
</feature>
<keyword evidence="1" id="KW-1133">Transmembrane helix</keyword>
<proteinExistence type="predicted"/>
<evidence type="ECO:0000313" key="4">
    <source>
        <dbReference type="Proteomes" id="UP001202674"/>
    </source>
</evidence>